<comment type="subcellular location">
    <subcellularLocation>
        <location evidence="1">Membrane</location>
        <topology evidence="1">Multi-pass membrane protein</topology>
    </subcellularLocation>
</comment>
<evidence type="ECO:0000256" key="3">
    <source>
        <dbReference type="ARBA" id="ARBA00022692"/>
    </source>
</evidence>
<feature type="transmembrane region" description="Helical" evidence="7">
    <location>
        <begin position="72"/>
        <end position="93"/>
    </location>
</feature>
<feature type="transmembrane region" description="Helical" evidence="7">
    <location>
        <begin position="161"/>
        <end position="184"/>
    </location>
</feature>
<dbReference type="PANTHER" id="PTHR21716">
    <property type="entry name" value="TRANSMEMBRANE PROTEIN"/>
    <property type="match status" value="1"/>
</dbReference>
<comment type="similarity">
    <text evidence="2">Belongs to the autoinducer-2 exporter (AI-2E) (TC 2.A.86) family.</text>
</comment>
<evidence type="ECO:0000313" key="8">
    <source>
        <dbReference type="EMBL" id="APZ95234.1"/>
    </source>
</evidence>
<protein>
    <submittedName>
        <fullName evidence="8">Transport of quorum-sensing signal protein</fullName>
    </submittedName>
</protein>
<evidence type="ECO:0000256" key="2">
    <source>
        <dbReference type="ARBA" id="ARBA00009773"/>
    </source>
</evidence>
<feature type="transmembrane region" description="Helical" evidence="7">
    <location>
        <begin position="20"/>
        <end position="37"/>
    </location>
</feature>
<evidence type="ECO:0000256" key="7">
    <source>
        <dbReference type="SAM" id="Phobius"/>
    </source>
</evidence>
<dbReference type="GO" id="GO:0016020">
    <property type="term" value="C:membrane"/>
    <property type="evidence" value="ECO:0007669"/>
    <property type="project" value="UniProtKB-SubCell"/>
</dbReference>
<feature type="transmembrane region" description="Helical" evidence="7">
    <location>
        <begin position="249"/>
        <end position="279"/>
    </location>
</feature>
<reference evidence="8 9" key="1">
    <citation type="journal article" date="2016" name="Front. Microbiol.">
        <title>Fuerstia marisgermanicae gen. nov., sp. nov., an Unusual Member of the Phylum Planctomycetes from the German Wadden Sea.</title>
        <authorList>
            <person name="Kohn T."/>
            <person name="Heuer A."/>
            <person name="Jogler M."/>
            <person name="Vollmers J."/>
            <person name="Boedeker C."/>
            <person name="Bunk B."/>
            <person name="Rast P."/>
            <person name="Borchert D."/>
            <person name="Glockner I."/>
            <person name="Freese H.M."/>
            <person name="Klenk H.P."/>
            <person name="Overmann J."/>
            <person name="Kaster A.K."/>
            <person name="Rohde M."/>
            <person name="Wiegand S."/>
            <person name="Jogler C."/>
        </authorList>
    </citation>
    <scope>NUCLEOTIDE SEQUENCE [LARGE SCALE GENOMIC DNA]</scope>
    <source>
        <strain evidence="8 9">NH11</strain>
    </source>
</reference>
<dbReference type="AlphaFoldDB" id="A0A1P8WMF6"/>
<dbReference type="Proteomes" id="UP000187735">
    <property type="component" value="Chromosome"/>
</dbReference>
<name>A0A1P8WMF6_9PLAN</name>
<dbReference type="OrthoDB" id="9799225at2"/>
<dbReference type="GO" id="GO:0055085">
    <property type="term" value="P:transmembrane transport"/>
    <property type="evidence" value="ECO:0007669"/>
    <property type="project" value="TreeGrafter"/>
</dbReference>
<keyword evidence="5 7" id="KW-0472">Membrane</keyword>
<evidence type="ECO:0000313" key="9">
    <source>
        <dbReference type="Proteomes" id="UP000187735"/>
    </source>
</evidence>
<evidence type="ECO:0000256" key="1">
    <source>
        <dbReference type="ARBA" id="ARBA00004141"/>
    </source>
</evidence>
<dbReference type="KEGG" id="fmr:Fuma_04890"/>
<keyword evidence="9" id="KW-1185">Reference proteome</keyword>
<dbReference type="Pfam" id="PF01594">
    <property type="entry name" value="AI-2E_transport"/>
    <property type="match status" value="1"/>
</dbReference>
<feature type="compositionally biased region" description="Polar residues" evidence="6">
    <location>
        <begin position="383"/>
        <end position="392"/>
    </location>
</feature>
<dbReference type="RefSeq" id="WP_077026425.1">
    <property type="nucleotide sequence ID" value="NZ_CP017641.1"/>
</dbReference>
<feature type="region of interest" description="Disordered" evidence="6">
    <location>
        <begin position="368"/>
        <end position="404"/>
    </location>
</feature>
<gene>
    <name evidence="8" type="primary">tqsA_3</name>
    <name evidence="8" type="ORF">Fuma_04890</name>
</gene>
<sequence length="404" mass="43269">MLKNPESTPSPAGPRPRPRAAFSTQLCAGLLLCFAIYYARSLLIPIVLALFAYLTLRPVLRFLRRRGLPHTIGACIITGTLLLGLGVSVFTVYQPAKKMFASGPEYVVTIKSKLDFVFDKVSAVNEATDKISSMGEEPEEASNDAPVPVEVRQPAWSNNMFLLSGTSSLISAVTVVGVLLFFLLSTGDQVLASVLRTLPSFSARLEFMTILERIEDGLSRYLGQVTAINLGLGVAVALAMWALGMPSPIMWGAMATVLNFVPVLGAVIGSVTVFLAAVVSFESSTWPFLVGTVFLLLTAIEGQFITPSIVGRSMNLSPVMVMLSLLFWGWMWGIVGVFLAVPMLIVARLVLETIQAHAPEAAIDGFHEARPAARQSPEPATAKTGSNSQSPKTAEPELVAETAA</sequence>
<feature type="transmembrane region" description="Helical" evidence="7">
    <location>
        <begin position="221"/>
        <end position="243"/>
    </location>
</feature>
<keyword evidence="3 7" id="KW-0812">Transmembrane</keyword>
<dbReference type="STRING" id="1891926.Fuma_04890"/>
<evidence type="ECO:0000256" key="4">
    <source>
        <dbReference type="ARBA" id="ARBA00022989"/>
    </source>
</evidence>
<evidence type="ECO:0000256" key="6">
    <source>
        <dbReference type="SAM" id="MobiDB-lite"/>
    </source>
</evidence>
<feature type="transmembrane region" description="Helical" evidence="7">
    <location>
        <begin position="286"/>
        <end position="305"/>
    </location>
</feature>
<proteinExistence type="inferred from homology"/>
<dbReference type="PANTHER" id="PTHR21716:SF16">
    <property type="entry name" value="BLL1467 PROTEIN"/>
    <property type="match status" value="1"/>
</dbReference>
<dbReference type="InterPro" id="IPR002549">
    <property type="entry name" value="AI-2E-like"/>
</dbReference>
<feature type="transmembrane region" description="Helical" evidence="7">
    <location>
        <begin position="43"/>
        <end position="60"/>
    </location>
</feature>
<dbReference type="EMBL" id="CP017641">
    <property type="protein sequence ID" value="APZ95234.1"/>
    <property type="molecule type" value="Genomic_DNA"/>
</dbReference>
<organism evidence="8 9">
    <name type="scientific">Fuerstiella marisgermanici</name>
    <dbReference type="NCBI Taxonomy" id="1891926"/>
    <lineage>
        <taxon>Bacteria</taxon>
        <taxon>Pseudomonadati</taxon>
        <taxon>Planctomycetota</taxon>
        <taxon>Planctomycetia</taxon>
        <taxon>Planctomycetales</taxon>
        <taxon>Planctomycetaceae</taxon>
        <taxon>Fuerstiella</taxon>
    </lineage>
</organism>
<accession>A0A1P8WMF6</accession>
<feature type="transmembrane region" description="Helical" evidence="7">
    <location>
        <begin position="325"/>
        <end position="351"/>
    </location>
</feature>
<keyword evidence="4 7" id="KW-1133">Transmembrane helix</keyword>
<evidence type="ECO:0000256" key="5">
    <source>
        <dbReference type="ARBA" id="ARBA00023136"/>
    </source>
</evidence>